<name>E6W4Z2_DESIS</name>
<dbReference type="SUPFAM" id="SSF55785">
    <property type="entry name" value="PYP-like sensor domain (PAS domain)"/>
    <property type="match status" value="1"/>
</dbReference>
<proteinExistence type="predicted"/>
<dbReference type="AlphaFoldDB" id="E6W4Z2"/>
<dbReference type="InterPro" id="IPR035965">
    <property type="entry name" value="PAS-like_dom_sf"/>
</dbReference>
<organism evidence="1 2">
    <name type="scientific">Desulfurispirillum indicum (strain ATCC BAA-1389 / DSM 22839 / S5)</name>
    <dbReference type="NCBI Taxonomy" id="653733"/>
    <lineage>
        <taxon>Bacteria</taxon>
        <taxon>Pseudomonadati</taxon>
        <taxon>Chrysiogenota</taxon>
        <taxon>Chrysiogenia</taxon>
        <taxon>Chrysiogenales</taxon>
        <taxon>Chrysiogenaceae</taxon>
        <taxon>Desulfurispirillum</taxon>
    </lineage>
</organism>
<dbReference type="InParanoid" id="E6W4Z2"/>
<reference evidence="1 2" key="1">
    <citation type="submission" date="2010-12" db="EMBL/GenBank/DDBJ databases">
        <title>Complete sequence of Desulfurispirillum indicum S5.</title>
        <authorList>
            <consortium name="US DOE Joint Genome Institute"/>
            <person name="Lucas S."/>
            <person name="Copeland A."/>
            <person name="Lapidus A."/>
            <person name="Cheng J.-F."/>
            <person name="Goodwin L."/>
            <person name="Pitluck S."/>
            <person name="Chertkov O."/>
            <person name="Held B."/>
            <person name="Detter J.C."/>
            <person name="Han C."/>
            <person name="Tapia R."/>
            <person name="Land M."/>
            <person name="Hauser L."/>
            <person name="Kyrpides N."/>
            <person name="Ivanova N."/>
            <person name="Mikhailova N."/>
            <person name="Haggblom M."/>
            <person name="Rauschenbach I."/>
            <person name="Bini E."/>
            <person name="Woyke T."/>
        </authorList>
    </citation>
    <scope>NUCLEOTIDE SEQUENCE [LARGE SCALE GENOMIC DNA]</scope>
    <source>
        <strain evidence="2">ATCC BAA-1389 / DSM 22839 / S5</strain>
    </source>
</reference>
<dbReference type="OrthoDB" id="341208at2"/>
<evidence type="ECO:0000313" key="2">
    <source>
        <dbReference type="Proteomes" id="UP000002572"/>
    </source>
</evidence>
<dbReference type="RefSeq" id="WP_013505849.1">
    <property type="nucleotide sequence ID" value="NC_014836.1"/>
</dbReference>
<evidence type="ECO:0000313" key="1">
    <source>
        <dbReference type="EMBL" id="ADU65968.1"/>
    </source>
</evidence>
<dbReference type="EMBL" id="CP002432">
    <property type="protein sequence ID" value="ADU65968.1"/>
    <property type="molecule type" value="Genomic_DNA"/>
</dbReference>
<dbReference type="HOGENOM" id="CLU_753832_0_0_0"/>
<protein>
    <submittedName>
        <fullName evidence="1">Uncharacterized protein</fullName>
    </submittedName>
</protein>
<keyword evidence="2" id="KW-1185">Reference proteome</keyword>
<dbReference type="KEGG" id="din:Selin_1233"/>
<gene>
    <name evidence="1" type="ordered locus">Selin_1233</name>
</gene>
<sequence length="367" mass="42185">MQNHGEGGNGQKNLGFHCALTLWQCDADGTFRDAVDGVFPRIISPASFHQNWLTDSHPDDHEQLKRQWQEAFAHHRPFRATHHLNAQERVWWRVHTVGEPCFRQDGTFQGYQGYTVFLEPVEFACGSSLYRGLPISTRTMASGMGTVASRIRKPMNMLALALLSIDSEQDVSPAGRRWQEKAQVSVNEIMQILAQTEQLQDFQHVATAFDMRMLMREVFELAADQLRSRRISLSWSCQPLAEADCHHSSHGQGWEHCPPDGMLVFEQRQQVFMIHLSILLKLLEQVSPQKNTCMRTALYQHGGDLVLEMRLSPICGEKDATRLSDNGTLNLWQEYLHATKNVLFSWRVCDDFLELSWRYPLFRFRGA</sequence>
<dbReference type="Gene3D" id="3.30.450.20">
    <property type="entry name" value="PAS domain"/>
    <property type="match status" value="1"/>
</dbReference>
<accession>E6W4Z2</accession>
<dbReference type="Proteomes" id="UP000002572">
    <property type="component" value="Chromosome"/>
</dbReference>